<evidence type="ECO:0000313" key="2">
    <source>
        <dbReference type="EMBL" id="CAB4302257.1"/>
    </source>
</evidence>
<reference evidence="3" key="1">
    <citation type="journal article" date="2020" name="Genome Biol.">
        <title>Gamete binning: chromosome-level and haplotype-resolved genome assembly enabled by high-throughput single-cell sequencing of gamete genomes.</title>
        <authorList>
            <person name="Campoy J.A."/>
            <person name="Sun H."/>
            <person name="Goel M."/>
            <person name="Jiao W.-B."/>
            <person name="Folz-Donahue K."/>
            <person name="Wang N."/>
            <person name="Rubio M."/>
            <person name="Liu C."/>
            <person name="Kukat C."/>
            <person name="Ruiz D."/>
            <person name="Huettel B."/>
            <person name="Schneeberger K."/>
        </authorList>
    </citation>
    <scope>NUCLEOTIDE SEQUENCE [LARGE SCALE GENOMIC DNA]</scope>
    <source>
        <strain evidence="3">cv. Rojo Pasion</strain>
    </source>
</reference>
<proteinExistence type="predicted"/>
<dbReference type="Proteomes" id="UP000507245">
    <property type="component" value="Unassembled WGS sequence"/>
</dbReference>
<dbReference type="EMBL" id="CAEKKB010000003">
    <property type="protein sequence ID" value="CAB4302257.1"/>
    <property type="molecule type" value="Genomic_DNA"/>
</dbReference>
<sequence length="92" mass="10402">MADALRDSKILIDSLREGSCPDANAERILHDIRILSQQFTSICFSFGPRTCNIAVHTMARVSKFSGACNWDSLTPPYACSHHLRRKRPAWQL</sequence>
<protein>
    <recommendedName>
        <fullName evidence="1">RNase H type-1 domain-containing protein</fullName>
    </recommendedName>
</protein>
<dbReference type="Pfam" id="PF13456">
    <property type="entry name" value="RVT_3"/>
    <property type="match status" value="1"/>
</dbReference>
<gene>
    <name evidence="2" type="ORF">ORAREDHAP_LOCUS17886</name>
</gene>
<dbReference type="GO" id="GO:0003676">
    <property type="term" value="F:nucleic acid binding"/>
    <property type="evidence" value="ECO:0007669"/>
    <property type="project" value="InterPro"/>
</dbReference>
<feature type="domain" description="RNase H type-1" evidence="1">
    <location>
        <begin position="7"/>
        <end position="60"/>
    </location>
</feature>
<evidence type="ECO:0000259" key="1">
    <source>
        <dbReference type="Pfam" id="PF13456"/>
    </source>
</evidence>
<organism evidence="2 3">
    <name type="scientific">Prunus armeniaca</name>
    <name type="common">Apricot</name>
    <name type="synonym">Armeniaca vulgaris</name>
    <dbReference type="NCBI Taxonomy" id="36596"/>
    <lineage>
        <taxon>Eukaryota</taxon>
        <taxon>Viridiplantae</taxon>
        <taxon>Streptophyta</taxon>
        <taxon>Embryophyta</taxon>
        <taxon>Tracheophyta</taxon>
        <taxon>Spermatophyta</taxon>
        <taxon>Magnoliopsida</taxon>
        <taxon>eudicotyledons</taxon>
        <taxon>Gunneridae</taxon>
        <taxon>Pentapetalae</taxon>
        <taxon>rosids</taxon>
        <taxon>fabids</taxon>
        <taxon>Rosales</taxon>
        <taxon>Rosaceae</taxon>
        <taxon>Amygdaloideae</taxon>
        <taxon>Amygdaleae</taxon>
        <taxon>Prunus</taxon>
    </lineage>
</organism>
<keyword evidence="3" id="KW-1185">Reference proteome</keyword>
<dbReference type="InterPro" id="IPR002156">
    <property type="entry name" value="RNaseH_domain"/>
</dbReference>
<name>A0A6J5WQE0_PRUAR</name>
<dbReference type="GO" id="GO:0004523">
    <property type="term" value="F:RNA-DNA hybrid ribonuclease activity"/>
    <property type="evidence" value="ECO:0007669"/>
    <property type="project" value="InterPro"/>
</dbReference>
<evidence type="ECO:0000313" key="3">
    <source>
        <dbReference type="Proteomes" id="UP000507245"/>
    </source>
</evidence>
<accession>A0A6J5WQE0</accession>
<dbReference type="AlphaFoldDB" id="A0A6J5WQE0"/>